<evidence type="ECO:0000313" key="2">
    <source>
        <dbReference type="Proteomes" id="UP000789342"/>
    </source>
</evidence>
<organism evidence="1 2">
    <name type="scientific">Acaulospora morrowiae</name>
    <dbReference type="NCBI Taxonomy" id="94023"/>
    <lineage>
        <taxon>Eukaryota</taxon>
        <taxon>Fungi</taxon>
        <taxon>Fungi incertae sedis</taxon>
        <taxon>Mucoromycota</taxon>
        <taxon>Glomeromycotina</taxon>
        <taxon>Glomeromycetes</taxon>
        <taxon>Diversisporales</taxon>
        <taxon>Acaulosporaceae</taxon>
        <taxon>Acaulospora</taxon>
    </lineage>
</organism>
<name>A0A9N9FP10_9GLOM</name>
<gene>
    <name evidence="1" type="ORF">AMORRO_LOCUS5581</name>
</gene>
<dbReference type="Gene3D" id="3.80.10.10">
    <property type="entry name" value="Ribonuclease Inhibitor"/>
    <property type="match status" value="1"/>
</dbReference>
<proteinExistence type="predicted"/>
<reference evidence="1" key="1">
    <citation type="submission" date="2021-06" db="EMBL/GenBank/DDBJ databases">
        <authorList>
            <person name="Kallberg Y."/>
            <person name="Tangrot J."/>
            <person name="Rosling A."/>
        </authorList>
    </citation>
    <scope>NUCLEOTIDE SEQUENCE</scope>
    <source>
        <strain evidence="1">CL551</strain>
    </source>
</reference>
<evidence type="ECO:0000313" key="1">
    <source>
        <dbReference type="EMBL" id="CAG8551199.1"/>
    </source>
</evidence>
<accession>A0A9N9FP10</accession>
<sequence>MKDPIYPKLSFDCLNEIFKHLKNERVTLYSCLFANSGLCKISVSLLWFHPFEYLLKDNQYHALIRTLYCCLSESDKQEAHSKGISLPSNLITPLFDYARFIRGLDTKNFHLAQMAWKRRSNSTMTMDQINYVIGNLILQRSDSLRILVIDHKLGFSMNERHCTPYIFFFRVKNAFSNIQELTIRFHRESTLVSTSAYTIRNLSSLINIISSQAQSIKKLSAYMDFCFIKESSLTEFNDNLLGLISKQRNLIHLSLLGEHCFAFFCLMTKRTSIQPNVFKHLSISNIEDTRTFLHGLSTCQNLETLDIHDKLPSEIPYSSMVSENFPSIHIKHLNLFLAFNFKTLTKMLLRLSGHRLISIRLRYTNSEIIDYIRDYSNQLKFLSIGFSSDEAISISNMLPKLRSLDHLDLVYFNFPREIRDSSIEGMEKSGLEILANSFPSNLNILGLDMIFPTNKMILDTILENVQIPLKKLNIYNTMTVEISHTIINYVERIGGLKKLGINDKKFKEKWGGHRLIESVSEADHIIHFL</sequence>
<keyword evidence="2" id="KW-1185">Reference proteome</keyword>
<comment type="caution">
    <text evidence="1">The sequence shown here is derived from an EMBL/GenBank/DDBJ whole genome shotgun (WGS) entry which is preliminary data.</text>
</comment>
<dbReference type="SUPFAM" id="SSF52047">
    <property type="entry name" value="RNI-like"/>
    <property type="match status" value="1"/>
</dbReference>
<protein>
    <submittedName>
        <fullName evidence="1">11881_t:CDS:1</fullName>
    </submittedName>
</protein>
<dbReference type="InterPro" id="IPR032675">
    <property type="entry name" value="LRR_dom_sf"/>
</dbReference>
<dbReference type="Proteomes" id="UP000789342">
    <property type="component" value="Unassembled WGS sequence"/>
</dbReference>
<dbReference type="EMBL" id="CAJVPV010003409">
    <property type="protein sequence ID" value="CAG8551199.1"/>
    <property type="molecule type" value="Genomic_DNA"/>
</dbReference>
<dbReference type="AlphaFoldDB" id="A0A9N9FP10"/>